<evidence type="ECO:0000313" key="2">
    <source>
        <dbReference type="EMBL" id="CAD5985656.1"/>
    </source>
</evidence>
<proteinExistence type="predicted"/>
<gene>
    <name evidence="1" type="ORF">NO713_02722</name>
    <name evidence="2" type="ORF">NO713_05441</name>
</gene>
<dbReference type="Proteomes" id="UP001153719">
    <property type="component" value="Chromosome"/>
</dbReference>
<organism evidence="2 3">
    <name type="scientific">Planktothrix pseudagardhii</name>
    <dbReference type="NCBI Taxonomy" id="132604"/>
    <lineage>
        <taxon>Bacteria</taxon>
        <taxon>Bacillati</taxon>
        <taxon>Cyanobacteriota</taxon>
        <taxon>Cyanophyceae</taxon>
        <taxon>Oscillatoriophycideae</taxon>
        <taxon>Oscillatoriales</taxon>
        <taxon>Microcoleaceae</taxon>
        <taxon>Planktothrix</taxon>
    </lineage>
</organism>
<sequence length="105" mass="12216">MDEIGIEIRIAHYPPYTSKYNPIEHRLFPHLTRACQGVIFTSLGLVKTLMEKTRTNTGLSVVVNVVDQVYQTGRKVTDHFKKTLKIVFDEYLPKWNYRAVPQLTH</sequence>
<dbReference type="InterPro" id="IPR011518">
    <property type="entry name" value="Transposase_36"/>
</dbReference>
<dbReference type="KEGG" id="ppsu:NO713_05441"/>
<name>A0A9W4GBK1_9CYAN</name>
<evidence type="ECO:0000313" key="3">
    <source>
        <dbReference type="Proteomes" id="UP001153719"/>
    </source>
</evidence>
<keyword evidence="3" id="KW-1185">Reference proteome</keyword>
<evidence type="ECO:0000313" key="1">
    <source>
        <dbReference type="EMBL" id="CAD5953376.1"/>
    </source>
</evidence>
<dbReference type="Pfam" id="PF07592">
    <property type="entry name" value="DDE_Tnp_ISAZ013"/>
    <property type="match status" value="1"/>
</dbReference>
<accession>A0A9W4GBK1</accession>
<reference evidence="2" key="1">
    <citation type="submission" date="2020-09" db="EMBL/GenBank/DDBJ databases">
        <authorList>
            <person name="Blom J."/>
        </authorList>
    </citation>
    <scope>NUCLEOTIDE SEQUENCE</scope>
    <source>
        <strain evidence="2">No.713</strain>
    </source>
</reference>
<dbReference type="KEGG" id="ppsu:NO713_02722"/>
<dbReference type="AlphaFoldDB" id="A0A9W4GBK1"/>
<dbReference type="EMBL" id="LR882967">
    <property type="protein sequence ID" value="CAD5953376.1"/>
    <property type="molecule type" value="Genomic_DNA"/>
</dbReference>
<dbReference type="EMBL" id="LR882967">
    <property type="protein sequence ID" value="CAD5985656.1"/>
    <property type="molecule type" value="Genomic_DNA"/>
</dbReference>
<protein>
    <submittedName>
        <fullName evidence="2">Transposase</fullName>
    </submittedName>
</protein>